<proteinExistence type="predicted"/>
<sequence length="71" mass="8000">MASFEAGNDDILSRYELARKDDQYWVRKAGIEGDWFKLSQSDFAALESLSDPEQLLVADTPQQNASEQTSD</sequence>
<dbReference type="AlphaFoldDB" id="A0A0F4QS31"/>
<protein>
    <submittedName>
        <fullName evidence="1">Uncharacterized protein</fullName>
    </submittedName>
</protein>
<dbReference type="PATRIC" id="fig|43658.5.peg.1548"/>
<dbReference type="RefSeq" id="WP_046004327.1">
    <property type="nucleotide sequence ID" value="NZ_JXYA01000016.1"/>
</dbReference>
<reference evidence="1 2" key="1">
    <citation type="journal article" date="2015" name="BMC Genomics">
        <title>Genome mining reveals unlocked bioactive potential of marine Gram-negative bacteria.</title>
        <authorList>
            <person name="Machado H."/>
            <person name="Sonnenschein E.C."/>
            <person name="Melchiorsen J."/>
            <person name="Gram L."/>
        </authorList>
    </citation>
    <scope>NUCLEOTIDE SEQUENCE [LARGE SCALE GENOMIC DNA]</scope>
    <source>
        <strain evidence="1 2">S2471</strain>
    </source>
</reference>
<name>A0A0F4QS31_9GAMM</name>
<keyword evidence="2" id="KW-1185">Reference proteome</keyword>
<dbReference type="Proteomes" id="UP000033452">
    <property type="component" value="Unassembled WGS sequence"/>
</dbReference>
<evidence type="ECO:0000313" key="2">
    <source>
        <dbReference type="Proteomes" id="UP000033452"/>
    </source>
</evidence>
<gene>
    <name evidence="1" type="ORF">TW77_07335</name>
</gene>
<dbReference type="EMBL" id="JXYA01000016">
    <property type="protein sequence ID" value="KJZ10055.1"/>
    <property type="molecule type" value="Genomic_DNA"/>
</dbReference>
<organism evidence="1 2">
    <name type="scientific">Pseudoalteromonas rubra</name>
    <dbReference type="NCBI Taxonomy" id="43658"/>
    <lineage>
        <taxon>Bacteria</taxon>
        <taxon>Pseudomonadati</taxon>
        <taxon>Pseudomonadota</taxon>
        <taxon>Gammaproteobacteria</taxon>
        <taxon>Alteromonadales</taxon>
        <taxon>Pseudoalteromonadaceae</taxon>
        <taxon>Pseudoalteromonas</taxon>
    </lineage>
</organism>
<comment type="caution">
    <text evidence="1">The sequence shown here is derived from an EMBL/GenBank/DDBJ whole genome shotgun (WGS) entry which is preliminary data.</text>
</comment>
<evidence type="ECO:0000313" key="1">
    <source>
        <dbReference type="EMBL" id="KJZ10055.1"/>
    </source>
</evidence>
<accession>A0A0F4QS31</accession>
<dbReference type="OrthoDB" id="5431982at2"/>